<comment type="caution">
    <text evidence="1">The sequence shown here is derived from an EMBL/GenBank/DDBJ whole genome shotgun (WGS) entry which is preliminary data.</text>
</comment>
<reference evidence="1" key="1">
    <citation type="submission" date="2022-11" db="EMBL/GenBank/DDBJ databases">
        <authorList>
            <person name="Petersen C."/>
        </authorList>
    </citation>
    <scope>NUCLEOTIDE SEQUENCE</scope>
    <source>
        <strain evidence="1">IBT 23319</strain>
    </source>
</reference>
<reference evidence="1" key="2">
    <citation type="journal article" date="2023" name="IMA Fungus">
        <title>Comparative genomic study of the Penicillium genus elucidates a diverse pangenome and 15 lateral gene transfer events.</title>
        <authorList>
            <person name="Petersen C."/>
            <person name="Sorensen T."/>
            <person name="Nielsen M.R."/>
            <person name="Sondergaard T.E."/>
            <person name="Sorensen J.L."/>
            <person name="Fitzpatrick D.A."/>
            <person name="Frisvad J.C."/>
            <person name="Nielsen K.L."/>
        </authorList>
    </citation>
    <scope>NUCLEOTIDE SEQUENCE</scope>
    <source>
        <strain evidence="1">IBT 23319</strain>
    </source>
</reference>
<dbReference type="Proteomes" id="UP001147733">
    <property type="component" value="Unassembled WGS sequence"/>
</dbReference>
<sequence length="146" mass="16128">MDEPETQQDDRDALCQPTGDDTWTFALRTSEVVVPTFDSDNMWAGKAGTKNFIVYDNNCVPQGVYAPEGNDCGIPYVIDDIEKLPYVITVKSVNFAAAKSAAYFRIAYANGDYMIRENQAVCHDMNSGLRVEVGCRAAFPINGEPE</sequence>
<gene>
    <name evidence="1" type="ORF">N7469_008714</name>
</gene>
<accession>A0A9W9NPP3</accession>
<dbReference type="OrthoDB" id="2218962at2759"/>
<organism evidence="1 2">
    <name type="scientific">Penicillium citrinum</name>
    <dbReference type="NCBI Taxonomy" id="5077"/>
    <lineage>
        <taxon>Eukaryota</taxon>
        <taxon>Fungi</taxon>
        <taxon>Dikarya</taxon>
        <taxon>Ascomycota</taxon>
        <taxon>Pezizomycotina</taxon>
        <taxon>Eurotiomycetes</taxon>
        <taxon>Eurotiomycetidae</taxon>
        <taxon>Eurotiales</taxon>
        <taxon>Aspergillaceae</taxon>
        <taxon>Penicillium</taxon>
    </lineage>
</organism>
<dbReference type="GeneID" id="81386799"/>
<keyword evidence="2" id="KW-1185">Reference proteome</keyword>
<dbReference type="RefSeq" id="XP_056497397.1">
    <property type="nucleotide sequence ID" value="XM_056647632.1"/>
</dbReference>
<dbReference type="EMBL" id="JAPQKT010000008">
    <property type="protein sequence ID" value="KAJ5222474.1"/>
    <property type="molecule type" value="Genomic_DNA"/>
</dbReference>
<protein>
    <submittedName>
        <fullName evidence="1">Uncharacterized protein</fullName>
    </submittedName>
</protein>
<evidence type="ECO:0000313" key="2">
    <source>
        <dbReference type="Proteomes" id="UP001147733"/>
    </source>
</evidence>
<name>A0A9W9NPP3_PENCI</name>
<evidence type="ECO:0000313" key="1">
    <source>
        <dbReference type="EMBL" id="KAJ5222474.1"/>
    </source>
</evidence>
<dbReference type="AlphaFoldDB" id="A0A9W9NPP3"/>
<proteinExistence type="predicted"/>